<dbReference type="InterPro" id="IPR015402">
    <property type="entry name" value="DUF1980"/>
</dbReference>
<name>A0ABR9QH56_9BACI</name>
<dbReference type="InterPro" id="IPR052955">
    <property type="entry name" value="UPF0703_membrane_permease"/>
</dbReference>
<evidence type="ECO:0000313" key="4">
    <source>
        <dbReference type="EMBL" id="MBE4907574.1"/>
    </source>
</evidence>
<dbReference type="PANTHER" id="PTHR40047">
    <property type="entry name" value="UPF0703 PROTEIN YCGQ"/>
    <property type="match status" value="1"/>
</dbReference>
<keyword evidence="5" id="KW-1185">Reference proteome</keyword>
<keyword evidence="1" id="KW-0812">Transmembrane</keyword>
<dbReference type="InterPro" id="IPR048447">
    <property type="entry name" value="DUF1980_C"/>
</dbReference>
<dbReference type="PANTHER" id="PTHR40047:SF1">
    <property type="entry name" value="UPF0703 PROTEIN YCGQ"/>
    <property type="match status" value="1"/>
</dbReference>
<dbReference type="Pfam" id="PF21537">
    <property type="entry name" value="DUF1980_C"/>
    <property type="match status" value="1"/>
</dbReference>
<proteinExistence type="predicted"/>
<keyword evidence="1" id="KW-0472">Membrane</keyword>
<protein>
    <submittedName>
        <fullName evidence="4">TIGR03943 family protein</fullName>
    </submittedName>
</protein>
<feature type="transmembrane region" description="Helical" evidence="1">
    <location>
        <begin position="6"/>
        <end position="26"/>
    </location>
</feature>
<evidence type="ECO:0000259" key="3">
    <source>
        <dbReference type="Pfam" id="PF21537"/>
    </source>
</evidence>
<evidence type="ECO:0000313" key="5">
    <source>
        <dbReference type="Proteomes" id="UP001516662"/>
    </source>
</evidence>
<sequence>MQFHFQQALRALILVAFSAMIVKLHLTGDITKYINPKYDFLSQSAAVLFFILFLIQLARVWTVKEEDDHHSCSHEDHHCSHDHGTSSFSMKKFISYCILVTPILTGFVFPAKVLDASIASKKGAMVLLSSQQQSVQNDRDEAESADSDEVFEGEDSLYDHEAAEPITMGETISNKEYEKIIEELRNSTDIIMDDYVYSTYYEEISSDLNHYKGKKMKLNGFVYKEEGFAEKQLVLARFLITHCVADASIVGFLSEMPEASSIDVDTWIEAEGVLEVTTYNGVEMPVLKITHWEKISEPEEPYLYPINVKLL</sequence>
<comment type="caution">
    <text evidence="4">The sequence shown here is derived from an EMBL/GenBank/DDBJ whole genome shotgun (WGS) entry which is preliminary data.</text>
</comment>
<evidence type="ECO:0000259" key="2">
    <source>
        <dbReference type="Pfam" id="PF09323"/>
    </source>
</evidence>
<feature type="domain" description="DUF1980" evidence="3">
    <location>
        <begin position="169"/>
        <end position="305"/>
    </location>
</feature>
<accession>A0ABR9QH56</accession>
<dbReference type="InterPro" id="IPR048493">
    <property type="entry name" value="DUF1980_N"/>
</dbReference>
<organism evidence="4 5">
    <name type="scientific">Litchfieldia luteola</name>
    <dbReference type="NCBI Taxonomy" id="682179"/>
    <lineage>
        <taxon>Bacteria</taxon>
        <taxon>Bacillati</taxon>
        <taxon>Bacillota</taxon>
        <taxon>Bacilli</taxon>
        <taxon>Bacillales</taxon>
        <taxon>Bacillaceae</taxon>
        <taxon>Litchfieldia</taxon>
    </lineage>
</organism>
<keyword evidence="1" id="KW-1133">Transmembrane helix</keyword>
<feature type="transmembrane region" description="Helical" evidence="1">
    <location>
        <begin position="93"/>
        <end position="114"/>
    </location>
</feature>
<feature type="transmembrane region" description="Helical" evidence="1">
    <location>
        <begin position="38"/>
        <end position="58"/>
    </location>
</feature>
<evidence type="ECO:0000256" key="1">
    <source>
        <dbReference type="SAM" id="Phobius"/>
    </source>
</evidence>
<dbReference type="Pfam" id="PF09323">
    <property type="entry name" value="DUF1980"/>
    <property type="match status" value="1"/>
</dbReference>
<dbReference type="RefSeq" id="WP_193535049.1">
    <property type="nucleotide sequence ID" value="NZ_JADCLJ010000011.1"/>
</dbReference>
<dbReference type="EMBL" id="JADCLJ010000011">
    <property type="protein sequence ID" value="MBE4907574.1"/>
    <property type="molecule type" value="Genomic_DNA"/>
</dbReference>
<dbReference type="Proteomes" id="UP001516662">
    <property type="component" value="Unassembled WGS sequence"/>
</dbReference>
<dbReference type="NCBIfam" id="TIGR03943">
    <property type="entry name" value="TIGR03943 family putative permease subunit"/>
    <property type="match status" value="1"/>
</dbReference>
<feature type="domain" description="DUF1980" evidence="2">
    <location>
        <begin position="9"/>
        <end position="124"/>
    </location>
</feature>
<gene>
    <name evidence="4" type="ORF">IMZ08_05785</name>
</gene>
<reference evidence="4 5" key="1">
    <citation type="submission" date="2020-10" db="EMBL/GenBank/DDBJ databases">
        <title>Bacillus sp. HD4P25, an endophyte from a halophyte.</title>
        <authorList>
            <person name="Sun J.-Q."/>
        </authorList>
    </citation>
    <scope>NUCLEOTIDE SEQUENCE [LARGE SCALE GENOMIC DNA]</scope>
    <source>
        <strain evidence="4 5">YIM 93174</strain>
    </source>
</reference>